<evidence type="ECO:0000256" key="10">
    <source>
        <dbReference type="ARBA" id="ARBA00023239"/>
    </source>
</evidence>
<comment type="catalytic activity">
    <reaction evidence="1 11">
        <text>beta-D-fructose 1,6-bisphosphate = D-glyceraldehyde 3-phosphate + dihydroxyacetone phosphate</text>
        <dbReference type="Rhea" id="RHEA:14729"/>
        <dbReference type="ChEBI" id="CHEBI:32966"/>
        <dbReference type="ChEBI" id="CHEBI:57642"/>
        <dbReference type="ChEBI" id="CHEBI:59776"/>
        <dbReference type="EC" id="4.1.2.13"/>
    </reaction>
</comment>
<comment type="function">
    <text evidence="2 11">Catalyzes the aldol condensation of dihydroxyacetone phosphate (DHAP or glycerone-phosphate) with glyceraldehyde 3-phosphate (G3P) to form fructose 1,6-bisphosphate (FBP) in gluconeogenesis and the reverse reaction in glycolysis.</text>
</comment>
<comment type="pathway">
    <text evidence="3 11">Carbohydrate degradation; glycolysis; D-glyceraldehyde 3-phosphate and glycerone phosphate from D-glucose: step 4/4.</text>
</comment>
<dbReference type="PANTHER" id="PTHR30559:SF0">
    <property type="entry name" value="FRUCTOSE-BISPHOSPHATE ALDOLASE"/>
    <property type="match status" value="1"/>
</dbReference>
<accession>A0ABS9YR57</accession>
<evidence type="ECO:0000313" key="13">
    <source>
        <dbReference type="Proteomes" id="UP001139068"/>
    </source>
</evidence>
<keyword evidence="8 11" id="KW-0862">Zinc</keyword>
<sequence length="345" mass="36638">MPIATPEVYAEMLARAKEHSFAFPAINCVGSESINAAIKGFADAGSDGIIQFSTGGAEFGSGLGVKDMVTGAVALAEFAHVIAERYPITVALHTDHCPKDKLDTYVRPLLAISAKRVAQGTNPLFQSHMWDGSAVPIGENLSIAQELLKQAAAAKIILEVEIGVVGGEEDGVEAEINEKLYTSSEDFEATIEALGIGEHGKYLLAATFGNVHGVYKPGNVVLKPEILAEGQRVASAKLGRPAGSKPFDFVFHGGSGSLKSEIEDSLKYGVVKMNVDTDTQYAFTRPIAGHMFTNYDGVLKIDGEVGDKKTYDPRSYLKKAEASMSERVVEACNDLHSAGRSVSAG</sequence>
<dbReference type="GO" id="GO:0004332">
    <property type="term" value="F:fructose-bisphosphate aldolase activity"/>
    <property type="evidence" value="ECO:0007669"/>
    <property type="project" value="UniProtKB-EC"/>
</dbReference>
<comment type="caution">
    <text evidence="12">The sequence shown here is derived from an EMBL/GenBank/DDBJ whole genome shotgun (WGS) entry which is preliminary data.</text>
</comment>
<organism evidence="12 13">
    <name type="scientific">Candidatus Mycolicibacterium alkanivorans</name>
    <dbReference type="NCBI Taxonomy" id="2954114"/>
    <lineage>
        <taxon>Bacteria</taxon>
        <taxon>Bacillati</taxon>
        <taxon>Actinomycetota</taxon>
        <taxon>Actinomycetes</taxon>
        <taxon>Mycobacteriales</taxon>
        <taxon>Mycobacteriaceae</taxon>
        <taxon>Mycolicibacterium</taxon>
    </lineage>
</organism>
<evidence type="ECO:0000256" key="1">
    <source>
        <dbReference type="ARBA" id="ARBA00000441"/>
    </source>
</evidence>
<evidence type="ECO:0000256" key="7">
    <source>
        <dbReference type="ARBA" id="ARBA00022723"/>
    </source>
</evidence>
<evidence type="ECO:0000256" key="6">
    <source>
        <dbReference type="ARBA" id="ARBA00013779"/>
    </source>
</evidence>
<protein>
    <recommendedName>
        <fullName evidence="6 11">Fructose-bisphosphate aldolase</fullName>
        <shortName evidence="11">FBP aldolase</shortName>
        <ecNumber evidence="5 11">4.1.2.13</ecNumber>
    </recommendedName>
</protein>
<dbReference type="PIRSF" id="PIRSF001359">
    <property type="entry name" value="F_bP_aldolase_II"/>
    <property type="match status" value="1"/>
</dbReference>
<dbReference type="Proteomes" id="UP001139068">
    <property type="component" value="Unassembled WGS sequence"/>
</dbReference>
<evidence type="ECO:0000256" key="2">
    <source>
        <dbReference type="ARBA" id="ARBA00002181"/>
    </source>
</evidence>
<dbReference type="InterPro" id="IPR006411">
    <property type="entry name" value="Fruct_bisP_bact"/>
</dbReference>
<gene>
    <name evidence="12" type="primary">fbaA</name>
    <name evidence="12" type="ORF">K9U37_01555</name>
</gene>
<dbReference type="EMBL" id="JAIVFL010000001">
    <property type="protein sequence ID" value="MCI4673715.1"/>
    <property type="molecule type" value="Genomic_DNA"/>
</dbReference>
<evidence type="ECO:0000256" key="8">
    <source>
        <dbReference type="ARBA" id="ARBA00022833"/>
    </source>
</evidence>
<dbReference type="SUPFAM" id="SSF51569">
    <property type="entry name" value="Aldolase"/>
    <property type="match status" value="1"/>
</dbReference>
<dbReference type="PANTHER" id="PTHR30559">
    <property type="entry name" value="FRUCTOSE-BISPHOSPHATE ALDOLASE CLASS 2"/>
    <property type="match status" value="1"/>
</dbReference>
<keyword evidence="10 11" id="KW-0456">Lyase</keyword>
<name>A0ABS9YR57_9MYCO</name>
<evidence type="ECO:0000256" key="9">
    <source>
        <dbReference type="ARBA" id="ARBA00023152"/>
    </source>
</evidence>
<evidence type="ECO:0000313" key="12">
    <source>
        <dbReference type="EMBL" id="MCI4673715.1"/>
    </source>
</evidence>
<dbReference type="NCBIfam" id="NF006628">
    <property type="entry name" value="PRK09197.1"/>
    <property type="match status" value="1"/>
</dbReference>
<dbReference type="NCBIfam" id="TIGR01520">
    <property type="entry name" value="FruBisAldo_II_A"/>
    <property type="match status" value="1"/>
</dbReference>
<dbReference type="Gene3D" id="3.20.20.70">
    <property type="entry name" value="Aldolase class I"/>
    <property type="match status" value="1"/>
</dbReference>
<dbReference type="Pfam" id="PF01116">
    <property type="entry name" value="F_bP_aldolase"/>
    <property type="match status" value="1"/>
</dbReference>
<comment type="similarity">
    <text evidence="4 11">Belongs to the class II fructose-bisphosphate aldolase family.</text>
</comment>
<evidence type="ECO:0000256" key="5">
    <source>
        <dbReference type="ARBA" id="ARBA00013068"/>
    </source>
</evidence>
<comment type="cofactor">
    <cofactor evidence="11">
        <name>Zn(2+)</name>
        <dbReference type="ChEBI" id="CHEBI:29105"/>
    </cofactor>
    <text evidence="11">Binds 2 Zn(2+) ions per subunit. One is catalytic and the other provides a structural contribution.</text>
</comment>
<dbReference type="PROSITE" id="PS00806">
    <property type="entry name" value="ALDOLASE_CLASS_II_2"/>
    <property type="match status" value="1"/>
</dbReference>
<dbReference type="InterPro" id="IPR000771">
    <property type="entry name" value="FBA_II"/>
</dbReference>
<evidence type="ECO:0000256" key="3">
    <source>
        <dbReference type="ARBA" id="ARBA00004714"/>
    </source>
</evidence>
<dbReference type="EC" id="4.1.2.13" evidence="5 11"/>
<keyword evidence="9 11" id="KW-0324">Glycolysis</keyword>
<reference evidence="12" key="1">
    <citation type="journal article" date="2022" name="ISME J.">
        <title>Identification of active gaseous-alkane degraders at natural gas seeps.</title>
        <authorList>
            <person name="Farhan Ul Haque M."/>
            <person name="Hernandez M."/>
            <person name="Crombie A.T."/>
            <person name="Murrell J.C."/>
        </authorList>
    </citation>
    <scope>NUCLEOTIDE SEQUENCE</scope>
    <source>
        <strain evidence="12">ANDR5</strain>
    </source>
</reference>
<dbReference type="InterPro" id="IPR013785">
    <property type="entry name" value="Aldolase_TIM"/>
</dbReference>
<dbReference type="PROSITE" id="PS00602">
    <property type="entry name" value="ALDOLASE_CLASS_II_1"/>
    <property type="match status" value="1"/>
</dbReference>
<dbReference type="NCBIfam" id="TIGR00167">
    <property type="entry name" value="cbbA"/>
    <property type="match status" value="1"/>
</dbReference>
<evidence type="ECO:0000256" key="4">
    <source>
        <dbReference type="ARBA" id="ARBA00005812"/>
    </source>
</evidence>
<proteinExistence type="inferred from homology"/>
<evidence type="ECO:0000256" key="11">
    <source>
        <dbReference type="RuleBase" id="RU366023"/>
    </source>
</evidence>
<keyword evidence="13" id="KW-1185">Reference proteome</keyword>
<keyword evidence="7 11" id="KW-0479">Metal-binding</keyword>
<dbReference type="RefSeq" id="WP_243070224.1">
    <property type="nucleotide sequence ID" value="NZ_JAIVFL010000001.1"/>
</dbReference>